<evidence type="ECO:0000313" key="2">
    <source>
        <dbReference type="Proteomes" id="UP000295008"/>
    </source>
</evidence>
<dbReference type="SUPFAM" id="SSF56112">
    <property type="entry name" value="Protein kinase-like (PK-like)"/>
    <property type="match status" value="1"/>
</dbReference>
<keyword evidence="1" id="KW-0946">Virion</keyword>
<dbReference type="InterPro" id="IPR011009">
    <property type="entry name" value="Kinase-like_dom_sf"/>
</dbReference>
<dbReference type="RefSeq" id="WP_132013958.1">
    <property type="nucleotide sequence ID" value="NZ_SLUN01000008.1"/>
</dbReference>
<keyword evidence="2" id="KW-1185">Reference proteome</keyword>
<proteinExistence type="predicted"/>
<comment type="caution">
    <text evidence="1">The sequence shown here is derived from an EMBL/GenBank/DDBJ whole genome shotgun (WGS) entry which is preliminary data.</text>
</comment>
<dbReference type="OrthoDB" id="2986702at2"/>
<evidence type="ECO:0000313" key="1">
    <source>
        <dbReference type="EMBL" id="TCL70996.1"/>
    </source>
</evidence>
<name>A0A4R1RWL4_HYDET</name>
<accession>A0A4R1RWL4</accession>
<dbReference type="InterPro" id="IPR047175">
    <property type="entry name" value="CotS-like"/>
</dbReference>
<dbReference type="Proteomes" id="UP000295008">
    <property type="component" value="Unassembled WGS sequence"/>
</dbReference>
<reference evidence="1 2" key="1">
    <citation type="submission" date="2019-03" db="EMBL/GenBank/DDBJ databases">
        <title>Genomic Encyclopedia of Type Strains, Phase IV (KMG-IV): sequencing the most valuable type-strain genomes for metagenomic binning, comparative biology and taxonomic classification.</title>
        <authorList>
            <person name="Goeker M."/>
        </authorList>
    </citation>
    <scope>NUCLEOTIDE SEQUENCE [LARGE SCALE GENOMIC DNA]</scope>
    <source>
        <strain evidence="1 2">LX-B</strain>
    </source>
</reference>
<dbReference type="GO" id="GO:0042601">
    <property type="term" value="C:endospore-forming forespore"/>
    <property type="evidence" value="ECO:0007669"/>
    <property type="project" value="TreeGrafter"/>
</dbReference>
<protein>
    <submittedName>
        <fullName evidence="1">CotS family spore coat protein</fullName>
    </submittedName>
</protein>
<dbReference type="PANTHER" id="PTHR39179:SF1">
    <property type="entry name" value="SPORE COAT PROTEIN I"/>
    <property type="match status" value="1"/>
</dbReference>
<gene>
    <name evidence="1" type="ORF">EDC14_1008146</name>
</gene>
<sequence>MKLEELELLSSLKEFNFAPELLSFLPEPIRRFSQNQPDCFVLEGAERRFGLWMYAGQEEDLRCQLEILDLFHEGGFEGFLYPIQLADGSRYAQVDPRSWFFVTAWPELRKVRFCDPQSLSGWVELIAKIRKIVAFNRAEIMRWVPEKSKGLNLLETIQSMIANIHSFALLAKYRIRPTRFDRLFLAHVDDILSWAERAYQVLRDNTYPNGRQEPESNTFLLHKFLRRNFGKREDGSLICLNIKKWRWDLAIMDLAELLVKAGRSNQWQRAWYDSIMNAYQRHFAVTDLEQRMLIGYLMFPWDLFRVAQKYYFNLSAWSHYDFIIKLERRLAVEAKRQDFLKRFL</sequence>
<dbReference type="PANTHER" id="PTHR39179">
    <property type="entry name" value="SPORE COAT PROTEIN I"/>
    <property type="match status" value="1"/>
</dbReference>
<organism evidence="1 2">
    <name type="scientific">Hydrogenispora ethanolica</name>
    <dbReference type="NCBI Taxonomy" id="1082276"/>
    <lineage>
        <taxon>Bacteria</taxon>
        <taxon>Bacillati</taxon>
        <taxon>Bacillota</taxon>
        <taxon>Hydrogenispora</taxon>
    </lineage>
</organism>
<dbReference type="AlphaFoldDB" id="A0A4R1RWL4"/>
<dbReference type="EMBL" id="SLUN01000008">
    <property type="protein sequence ID" value="TCL70996.1"/>
    <property type="molecule type" value="Genomic_DNA"/>
</dbReference>
<dbReference type="Gene3D" id="3.90.1200.10">
    <property type="match status" value="1"/>
</dbReference>
<keyword evidence="1" id="KW-0167">Capsid protein</keyword>